<evidence type="ECO:0000259" key="1">
    <source>
        <dbReference type="Pfam" id="PF03949"/>
    </source>
</evidence>
<dbReference type="InterPro" id="IPR036291">
    <property type="entry name" value="NAD(P)-bd_dom_sf"/>
</dbReference>
<dbReference type="EMBL" id="JAVXUP010000045">
    <property type="protein sequence ID" value="KAK3040925.1"/>
    <property type="molecule type" value="Genomic_DNA"/>
</dbReference>
<dbReference type="PANTHER" id="PTHR23406">
    <property type="entry name" value="MALIC ENZYME-RELATED"/>
    <property type="match status" value="1"/>
</dbReference>
<dbReference type="PANTHER" id="PTHR23406:SF64">
    <property type="entry name" value="NADP-DEPENDENT MALIC ENZYME 3"/>
    <property type="match status" value="1"/>
</dbReference>
<evidence type="ECO:0000313" key="3">
    <source>
        <dbReference type="Proteomes" id="UP001188597"/>
    </source>
</evidence>
<dbReference type="GO" id="GO:0009507">
    <property type="term" value="C:chloroplast"/>
    <property type="evidence" value="ECO:0007669"/>
    <property type="project" value="TreeGrafter"/>
</dbReference>
<keyword evidence="3" id="KW-1185">Reference proteome</keyword>
<dbReference type="GO" id="GO:0006108">
    <property type="term" value="P:malate metabolic process"/>
    <property type="evidence" value="ECO:0007669"/>
    <property type="project" value="TreeGrafter"/>
</dbReference>
<dbReference type="SUPFAM" id="SSF51735">
    <property type="entry name" value="NAD(P)-binding Rossmann-fold domains"/>
    <property type="match status" value="1"/>
</dbReference>
<protein>
    <recommendedName>
        <fullName evidence="1">Malic enzyme NAD-binding domain-containing protein</fullName>
    </recommendedName>
</protein>
<reference evidence="2" key="1">
    <citation type="submission" date="2022-12" db="EMBL/GenBank/DDBJ databases">
        <title>Draft genome assemblies for two species of Escallonia (Escalloniales).</title>
        <authorList>
            <person name="Chanderbali A."/>
            <person name="Dervinis C."/>
            <person name="Anghel I."/>
            <person name="Soltis D."/>
            <person name="Soltis P."/>
            <person name="Zapata F."/>
        </authorList>
    </citation>
    <scope>NUCLEOTIDE SEQUENCE</scope>
    <source>
        <strain evidence="2">UCBG64.0493</strain>
        <tissue evidence="2">Leaf</tissue>
    </source>
</reference>
<feature type="domain" description="Malic enzyme NAD-binding" evidence="1">
    <location>
        <begin position="42"/>
        <end position="76"/>
    </location>
</feature>
<dbReference type="GO" id="GO:0004473">
    <property type="term" value="F:malate dehydrogenase (decarboxylating) (NADP+) activity"/>
    <property type="evidence" value="ECO:0007669"/>
    <property type="project" value="TreeGrafter"/>
</dbReference>
<dbReference type="Proteomes" id="UP001188597">
    <property type="component" value="Unassembled WGS sequence"/>
</dbReference>
<organism evidence="2 3">
    <name type="scientific">Escallonia herrerae</name>
    <dbReference type="NCBI Taxonomy" id="1293975"/>
    <lineage>
        <taxon>Eukaryota</taxon>
        <taxon>Viridiplantae</taxon>
        <taxon>Streptophyta</taxon>
        <taxon>Embryophyta</taxon>
        <taxon>Tracheophyta</taxon>
        <taxon>Spermatophyta</taxon>
        <taxon>Magnoliopsida</taxon>
        <taxon>eudicotyledons</taxon>
        <taxon>Gunneridae</taxon>
        <taxon>Pentapetalae</taxon>
        <taxon>asterids</taxon>
        <taxon>campanulids</taxon>
        <taxon>Escalloniales</taxon>
        <taxon>Escalloniaceae</taxon>
        <taxon>Escallonia</taxon>
    </lineage>
</organism>
<evidence type="ECO:0000313" key="2">
    <source>
        <dbReference type="EMBL" id="KAK3040925.1"/>
    </source>
</evidence>
<dbReference type="Gene3D" id="3.40.50.720">
    <property type="entry name" value="NAD(P)-binding Rossmann-like Domain"/>
    <property type="match status" value="1"/>
</dbReference>
<dbReference type="InterPro" id="IPR012302">
    <property type="entry name" value="Malic_NAD-bd"/>
</dbReference>
<comment type="caution">
    <text evidence="2">The sequence shown here is derived from an EMBL/GenBank/DDBJ whole genome shotgun (WGS) entry which is preliminary data.</text>
</comment>
<sequence length="97" mass="10382">MGIGGIYAELLDEFMSAVKQNYGEKILVQRRSLICELYPLSQGTASVVLAGLIAALKVVGGTLADHTFLFLGAGEVQSLGTSIYEAFNSLYMAKANY</sequence>
<dbReference type="AlphaFoldDB" id="A0AA88XLA2"/>
<proteinExistence type="predicted"/>
<accession>A0AA88XLA2</accession>
<name>A0AA88XLA2_9ASTE</name>
<dbReference type="Pfam" id="PF03949">
    <property type="entry name" value="Malic_M"/>
    <property type="match status" value="1"/>
</dbReference>
<dbReference type="GO" id="GO:0051287">
    <property type="term" value="F:NAD binding"/>
    <property type="evidence" value="ECO:0007669"/>
    <property type="project" value="InterPro"/>
</dbReference>
<gene>
    <name evidence="2" type="ORF">RJ639_028799</name>
</gene>